<dbReference type="EMBL" id="JABCIY010000031">
    <property type="protein sequence ID" value="KAF7196113.1"/>
    <property type="molecule type" value="Genomic_DNA"/>
</dbReference>
<proteinExistence type="predicted"/>
<keyword evidence="3" id="KW-1185">Reference proteome</keyword>
<sequence>MNLTSCAAIHFQSPLDLNYDIPALNRNAARPRHKSNTMAEKDDPLVKKSGNFIDGAVVEVTFGFGQSKQTCFVHKSLLERRAPKFETYKVPTPESYVLNSMGERPRNAFPLYLHYLYTGEIQCKEAEDESAWDEDDQDEALVDFYVLAERLGDVIAMHAALRALLKDYEVRRRAERNAWPGNWMVKNACEWTNMESPLCRMMIDLCIWSANPHEGLCDLDLPQEFTNEVMRNAFERLRRGESHLKGADGATCCSYHELENGQQCESKKRKRNKTEQ</sequence>
<dbReference type="AlphaFoldDB" id="A0A8H6RRQ7"/>
<name>A0A8H6RRQ7_9PEZI</name>
<dbReference type="Proteomes" id="UP000660729">
    <property type="component" value="Unassembled WGS sequence"/>
</dbReference>
<feature type="domain" description="BTB" evidence="1">
    <location>
        <begin position="58"/>
        <end position="125"/>
    </location>
</feature>
<protein>
    <recommendedName>
        <fullName evidence="1">BTB domain-containing protein</fullName>
    </recommendedName>
</protein>
<dbReference type="PROSITE" id="PS50097">
    <property type="entry name" value="BTB"/>
    <property type="match status" value="1"/>
</dbReference>
<comment type="caution">
    <text evidence="2">The sequence shown here is derived from an EMBL/GenBank/DDBJ whole genome shotgun (WGS) entry which is preliminary data.</text>
</comment>
<gene>
    <name evidence="2" type="ORF">HII31_02514</name>
</gene>
<evidence type="ECO:0000259" key="1">
    <source>
        <dbReference type="PROSITE" id="PS50097"/>
    </source>
</evidence>
<accession>A0A8H6RRQ7</accession>
<dbReference type="InterPro" id="IPR000210">
    <property type="entry name" value="BTB/POZ_dom"/>
</dbReference>
<dbReference type="OrthoDB" id="1022638at2759"/>
<organism evidence="2 3">
    <name type="scientific">Pseudocercospora fuligena</name>
    <dbReference type="NCBI Taxonomy" id="685502"/>
    <lineage>
        <taxon>Eukaryota</taxon>
        <taxon>Fungi</taxon>
        <taxon>Dikarya</taxon>
        <taxon>Ascomycota</taxon>
        <taxon>Pezizomycotina</taxon>
        <taxon>Dothideomycetes</taxon>
        <taxon>Dothideomycetidae</taxon>
        <taxon>Mycosphaerellales</taxon>
        <taxon>Mycosphaerellaceae</taxon>
        <taxon>Pseudocercospora</taxon>
    </lineage>
</organism>
<reference evidence="2" key="1">
    <citation type="submission" date="2020-04" db="EMBL/GenBank/DDBJ databases">
        <title>Draft genome resource of the tomato pathogen Pseudocercospora fuligena.</title>
        <authorList>
            <person name="Zaccaron A."/>
        </authorList>
    </citation>
    <scope>NUCLEOTIDE SEQUENCE</scope>
    <source>
        <strain evidence="2">PF001</strain>
    </source>
</reference>
<evidence type="ECO:0000313" key="2">
    <source>
        <dbReference type="EMBL" id="KAF7196113.1"/>
    </source>
</evidence>
<evidence type="ECO:0000313" key="3">
    <source>
        <dbReference type="Proteomes" id="UP000660729"/>
    </source>
</evidence>